<feature type="transmembrane region" description="Helical" evidence="1">
    <location>
        <begin position="12"/>
        <end position="31"/>
    </location>
</feature>
<dbReference type="EMBL" id="PRLG01000003">
    <property type="protein sequence ID" value="PYY30988.1"/>
    <property type="molecule type" value="Genomic_DNA"/>
</dbReference>
<dbReference type="AlphaFoldDB" id="A0A2W0CTV9"/>
<evidence type="ECO:0000313" key="2">
    <source>
        <dbReference type="EMBL" id="PYY30988.1"/>
    </source>
</evidence>
<keyword evidence="1" id="KW-0812">Transmembrane</keyword>
<protein>
    <submittedName>
        <fullName evidence="2">Uncharacterized protein</fullName>
    </submittedName>
</protein>
<evidence type="ECO:0000313" key="3">
    <source>
        <dbReference type="Proteomes" id="UP000247459"/>
    </source>
</evidence>
<keyword evidence="1" id="KW-0472">Membrane</keyword>
<organism evidence="2 3">
    <name type="scientific">Paenibacillus illinoisensis</name>
    <dbReference type="NCBI Taxonomy" id="59845"/>
    <lineage>
        <taxon>Bacteria</taxon>
        <taxon>Bacillati</taxon>
        <taxon>Bacillota</taxon>
        <taxon>Bacilli</taxon>
        <taxon>Bacillales</taxon>
        <taxon>Paenibacillaceae</taxon>
        <taxon>Paenibacillus</taxon>
    </lineage>
</organism>
<accession>A0A2W0CTV9</accession>
<keyword evidence="1" id="KW-1133">Transmembrane helix</keyword>
<proteinExistence type="predicted"/>
<name>A0A2W0CTV9_9BACL</name>
<comment type="caution">
    <text evidence="2">The sequence shown here is derived from an EMBL/GenBank/DDBJ whole genome shotgun (WGS) entry which is preliminary data.</text>
</comment>
<gene>
    <name evidence="2" type="ORF">PIL02S_00535</name>
</gene>
<feature type="transmembrane region" description="Helical" evidence="1">
    <location>
        <begin position="71"/>
        <end position="90"/>
    </location>
</feature>
<sequence>MRLNHFLNKSLLIRVSLMVCTGLLIALPAFAAKDPGVEANSWIVRNIGALIPGVIIIGAVIFLVTRDWMKALSFFGLVLLVAVISDWEAMKGFAKSLWTTIFG</sequence>
<evidence type="ECO:0000256" key="1">
    <source>
        <dbReference type="SAM" id="Phobius"/>
    </source>
</evidence>
<reference evidence="2 3" key="1">
    <citation type="submission" date="2018-01" db="EMBL/GenBank/DDBJ databases">
        <title>Genome sequence of the PGP bacterium Paenibacillus illinoisensis E3.</title>
        <authorList>
            <person name="Rolli E."/>
            <person name="Marasco R."/>
            <person name="Bessem C."/>
            <person name="Michoud G."/>
            <person name="Gaiarsa S."/>
            <person name="Borin S."/>
            <person name="Daffonchio D."/>
        </authorList>
    </citation>
    <scope>NUCLEOTIDE SEQUENCE [LARGE SCALE GENOMIC DNA]</scope>
    <source>
        <strain evidence="2 3">E3</strain>
    </source>
</reference>
<dbReference type="Proteomes" id="UP000247459">
    <property type="component" value="Unassembled WGS sequence"/>
</dbReference>
<dbReference type="RefSeq" id="WP_110756157.1">
    <property type="nucleotide sequence ID" value="NZ_PRLG01000003.1"/>
</dbReference>
<feature type="transmembrane region" description="Helical" evidence="1">
    <location>
        <begin position="43"/>
        <end position="64"/>
    </location>
</feature>